<dbReference type="AlphaFoldDB" id="A0A9X6YCY3"/>
<proteinExistence type="predicted"/>
<reference evidence="1 2" key="1">
    <citation type="submission" date="2017-09" db="EMBL/GenBank/DDBJ databases">
        <title>Large-scale bioinformatics analysis of Bacillus genomes uncovers conserved roles of natural products in bacterial physiology.</title>
        <authorList>
            <consortium name="Agbiome Team Llc"/>
            <person name="Bleich R.M."/>
            <person name="Grubbs K.J."/>
            <person name="Santa Maria K.C."/>
            <person name="Allen S.E."/>
            <person name="Farag S."/>
            <person name="Shank E.A."/>
            <person name="Bowers A."/>
        </authorList>
    </citation>
    <scope>NUCLEOTIDE SEQUENCE [LARGE SCALE GENOMIC DNA]</scope>
    <source>
        <strain evidence="1 2">AFS089089</strain>
    </source>
</reference>
<dbReference type="EMBL" id="NVNL01000002">
    <property type="protein sequence ID" value="PEA92014.1"/>
    <property type="molecule type" value="Genomic_DNA"/>
</dbReference>
<name>A0A9X6YCY3_BACTU</name>
<gene>
    <name evidence="1" type="ORF">CON71_00210</name>
</gene>
<organism evidence="1 2">
    <name type="scientific">Bacillus thuringiensis</name>
    <dbReference type="NCBI Taxonomy" id="1428"/>
    <lineage>
        <taxon>Bacteria</taxon>
        <taxon>Bacillati</taxon>
        <taxon>Bacillota</taxon>
        <taxon>Bacilli</taxon>
        <taxon>Bacillales</taxon>
        <taxon>Bacillaceae</taxon>
        <taxon>Bacillus</taxon>
        <taxon>Bacillus cereus group</taxon>
    </lineage>
</organism>
<sequence>MVEGLCNKLAHSGYGRMFIIIKPNENPYAVSKDTTMPAKQIFY</sequence>
<accession>A0A9X6YCY3</accession>
<protein>
    <submittedName>
        <fullName evidence="1">Uncharacterized protein</fullName>
    </submittedName>
</protein>
<evidence type="ECO:0000313" key="2">
    <source>
        <dbReference type="Proteomes" id="UP000220702"/>
    </source>
</evidence>
<dbReference type="RefSeq" id="WP_098901611.1">
    <property type="nucleotide sequence ID" value="NZ_NVNL01000002.1"/>
</dbReference>
<evidence type="ECO:0000313" key="1">
    <source>
        <dbReference type="EMBL" id="PEA92014.1"/>
    </source>
</evidence>
<dbReference type="Proteomes" id="UP000220702">
    <property type="component" value="Unassembled WGS sequence"/>
</dbReference>
<comment type="caution">
    <text evidence="1">The sequence shown here is derived from an EMBL/GenBank/DDBJ whole genome shotgun (WGS) entry which is preliminary data.</text>
</comment>